<feature type="transmembrane region" description="Helical" evidence="2">
    <location>
        <begin position="48"/>
        <end position="66"/>
    </location>
</feature>
<dbReference type="EMBL" id="FTOR01000001">
    <property type="protein sequence ID" value="SIS74329.1"/>
    <property type="molecule type" value="Genomic_DNA"/>
</dbReference>
<dbReference type="STRING" id="477680.SAMN05421788_101937"/>
<feature type="region of interest" description="Disordered" evidence="1">
    <location>
        <begin position="573"/>
        <end position="611"/>
    </location>
</feature>
<evidence type="ECO:0000313" key="4">
    <source>
        <dbReference type="Proteomes" id="UP000186917"/>
    </source>
</evidence>
<feature type="transmembrane region" description="Helical" evidence="2">
    <location>
        <begin position="132"/>
        <end position="151"/>
    </location>
</feature>
<sequence>MQPDTPAIRIQKWQRRWKQQAWLHNCMLATGGALLTGTLLHVLFQASWWWFIPLFIACLLLSLLVYPQWRLQQSDVIQYLNRHLPALEESAHLLVKPTGTLHTLEQLQWQRIQQVLLQQKPVSPLALLLKKAVAYLTGLAILSLAVLVWAGKHPQPLPKPAITVHPTPAPPTEKLLPGIDKAIIQIEPPEYTQKIIRSQAQLNVQVEEGAYLTWHVHTSLPVKRLQLLFNDSTTLSLDPIDSSRQQWQASTTIRKAGFYQVQLDEHLSEYYKIETIKDKAPVITMQSPALHTVIDFGMPQQVPVQVHVSDDYGIQNSTIVATIASGNGEAVKFKEHQLSFHNDFTTKDTGYQLQQTIDLHAMQMVPGDELYFYIKATDTHQQESRSDMYIITLPDTAQLMNLDGMVSSVAVKPEYFRSQRQIIIETELLLRSQQAISQQDFTKKSEDLGVDQKLLRLRYGKFLGEESETHIGDDRIEDGDEHHDNDHHHEAGNDAKDFNNADKIIDAFSHKHDIAEDATFFDPETKKQLKAVLAEMWNAELKLRTHLPQEALPFEYKALRLLKDLQQKSRSYVGKTSAKIPPLKPEKRLTGELDKIGSPSTQKQASEPADKNNLLRSAIGTLEQLKAQGTLSGSGIEIIQQATQHLGAAASAQPSAYLTAYEATQRIVKALRQQQKVSSADIATTEKAIRKLLPAPGAMPSAPATNGIPGLSQQYFQQLKTQQRP</sequence>
<gene>
    <name evidence="3" type="ORF">SAMN05421788_101937</name>
</gene>
<keyword evidence="2" id="KW-1133">Transmembrane helix</keyword>
<feature type="compositionally biased region" description="Basic and acidic residues" evidence="1">
    <location>
        <begin position="584"/>
        <end position="595"/>
    </location>
</feature>
<keyword evidence="2" id="KW-0472">Membrane</keyword>
<proteinExistence type="predicted"/>
<keyword evidence="2" id="KW-0812">Transmembrane</keyword>
<dbReference type="RefSeq" id="WP_076376120.1">
    <property type="nucleotide sequence ID" value="NZ_AP017422.1"/>
</dbReference>
<dbReference type="Proteomes" id="UP000186917">
    <property type="component" value="Unassembled WGS sequence"/>
</dbReference>
<dbReference type="OrthoDB" id="780137at2"/>
<reference evidence="4" key="1">
    <citation type="submission" date="2017-01" db="EMBL/GenBank/DDBJ databases">
        <authorList>
            <person name="Varghese N."/>
            <person name="Submissions S."/>
        </authorList>
    </citation>
    <scope>NUCLEOTIDE SEQUENCE [LARGE SCALE GENOMIC DNA]</scope>
    <source>
        <strain evidence="4">DSM 21054</strain>
    </source>
</reference>
<protein>
    <recommendedName>
        <fullName evidence="5">DUF4175 domain-containing protein</fullName>
    </recommendedName>
</protein>
<organism evidence="3 4">
    <name type="scientific">Filimonas lacunae</name>
    <dbReference type="NCBI Taxonomy" id="477680"/>
    <lineage>
        <taxon>Bacteria</taxon>
        <taxon>Pseudomonadati</taxon>
        <taxon>Bacteroidota</taxon>
        <taxon>Chitinophagia</taxon>
        <taxon>Chitinophagales</taxon>
        <taxon>Chitinophagaceae</taxon>
        <taxon>Filimonas</taxon>
    </lineage>
</organism>
<name>A0A173MPA8_9BACT</name>
<evidence type="ECO:0000256" key="2">
    <source>
        <dbReference type="SAM" id="Phobius"/>
    </source>
</evidence>
<feature type="region of interest" description="Disordered" evidence="1">
    <location>
        <begin position="470"/>
        <end position="496"/>
    </location>
</feature>
<keyword evidence="4" id="KW-1185">Reference proteome</keyword>
<feature type="transmembrane region" description="Helical" evidence="2">
    <location>
        <begin position="21"/>
        <end position="42"/>
    </location>
</feature>
<evidence type="ECO:0008006" key="5">
    <source>
        <dbReference type="Google" id="ProtNLM"/>
    </source>
</evidence>
<evidence type="ECO:0000256" key="1">
    <source>
        <dbReference type="SAM" id="MobiDB-lite"/>
    </source>
</evidence>
<dbReference type="KEGG" id="fln:FLA_5552"/>
<accession>A0A173MPA8</accession>
<evidence type="ECO:0000313" key="3">
    <source>
        <dbReference type="EMBL" id="SIS74329.1"/>
    </source>
</evidence>
<dbReference type="AlphaFoldDB" id="A0A173MPA8"/>